<dbReference type="OrthoDB" id="9102475at2"/>
<name>A0A2N5C425_9BURK</name>
<comment type="caution">
    <text evidence="1">The sequence shown here is derived from an EMBL/GenBank/DDBJ whole genome shotgun (WGS) entry which is preliminary data.</text>
</comment>
<dbReference type="EMBL" id="PJRP01000021">
    <property type="protein sequence ID" value="PLP96930.1"/>
    <property type="molecule type" value="Genomic_DNA"/>
</dbReference>
<dbReference type="RefSeq" id="WP_101684939.1">
    <property type="nucleotide sequence ID" value="NZ_PJRP01000021.1"/>
</dbReference>
<evidence type="ECO:0000313" key="2">
    <source>
        <dbReference type="Proteomes" id="UP000234341"/>
    </source>
</evidence>
<organism evidence="1 2">
    <name type="scientific">Cupriavidus pauculus</name>
    <dbReference type="NCBI Taxonomy" id="82633"/>
    <lineage>
        <taxon>Bacteria</taxon>
        <taxon>Pseudomonadati</taxon>
        <taxon>Pseudomonadota</taxon>
        <taxon>Betaproteobacteria</taxon>
        <taxon>Burkholderiales</taxon>
        <taxon>Burkholderiaceae</taxon>
        <taxon>Cupriavidus</taxon>
    </lineage>
</organism>
<proteinExistence type="predicted"/>
<protein>
    <submittedName>
        <fullName evidence="1">Uncharacterized protein</fullName>
    </submittedName>
</protein>
<gene>
    <name evidence="1" type="ORF">CYJ10_29240</name>
</gene>
<accession>A0A2N5C425</accession>
<sequence>MTPAQAAHHQADLANAYAELLLELQMAHTIISNAAGLMSTLQRQVWAERNARSEIKGQIPARTAERAAVISKCKGCAA</sequence>
<evidence type="ECO:0000313" key="1">
    <source>
        <dbReference type="EMBL" id="PLP96930.1"/>
    </source>
</evidence>
<dbReference type="AlphaFoldDB" id="A0A2N5C425"/>
<dbReference type="Proteomes" id="UP000234341">
    <property type="component" value="Unassembled WGS sequence"/>
</dbReference>
<reference evidence="1 2" key="1">
    <citation type="submission" date="2017-12" db="EMBL/GenBank/DDBJ databases">
        <title>Genome sequence of the active heterotrophic nitrifier-denitrifier, Cupriavidus pauculus UM1.</title>
        <authorList>
            <person name="Putonti C."/>
            <person name="Castignetti D."/>
        </authorList>
    </citation>
    <scope>NUCLEOTIDE SEQUENCE [LARGE SCALE GENOMIC DNA]</scope>
    <source>
        <strain evidence="1 2">UM1</strain>
    </source>
</reference>